<dbReference type="OrthoDB" id="9775084at2"/>
<dbReference type="InterPro" id="IPR036884">
    <property type="entry name" value="2Fe-2S-bd_dom_sf"/>
</dbReference>
<dbReference type="GO" id="GO:0051537">
    <property type="term" value="F:2 iron, 2 sulfur cluster binding"/>
    <property type="evidence" value="ECO:0007669"/>
    <property type="project" value="InterPro"/>
</dbReference>
<dbReference type="Gene3D" id="3.10.20.30">
    <property type="match status" value="1"/>
</dbReference>
<dbReference type="Pfam" id="PF01799">
    <property type="entry name" value="Fer2_2"/>
    <property type="match status" value="1"/>
</dbReference>
<dbReference type="PATRIC" id="fig|1255043.3.peg.1739"/>
<dbReference type="SUPFAM" id="SSF47741">
    <property type="entry name" value="CO dehydrogenase ISP C-domain like"/>
    <property type="match status" value="1"/>
</dbReference>
<keyword evidence="4" id="KW-0560">Oxidoreductase</keyword>
<dbReference type="Gene3D" id="1.10.150.120">
    <property type="entry name" value="[2Fe-2S]-binding domain"/>
    <property type="match status" value="1"/>
</dbReference>
<dbReference type="SMART" id="SM01092">
    <property type="entry name" value="CO_deh_flav_C"/>
    <property type="match status" value="1"/>
</dbReference>
<keyword evidence="2" id="KW-0479">Metal-binding</keyword>
<accession>L0DWI0</accession>
<evidence type="ECO:0000256" key="4">
    <source>
        <dbReference type="ARBA" id="ARBA00023002"/>
    </source>
</evidence>
<evidence type="ECO:0000256" key="1">
    <source>
        <dbReference type="ARBA" id="ARBA00022630"/>
    </source>
</evidence>
<evidence type="ECO:0000256" key="3">
    <source>
        <dbReference type="ARBA" id="ARBA00022827"/>
    </source>
</evidence>
<keyword evidence="5" id="KW-0408">Iron</keyword>
<dbReference type="SUPFAM" id="SSF54292">
    <property type="entry name" value="2Fe-2S ferredoxin-like"/>
    <property type="match status" value="1"/>
</dbReference>
<protein>
    <submittedName>
        <fullName evidence="8">Xanthine dehydrogenase, iron-sulfur cluster and FAD-binding subunit A</fullName>
    </submittedName>
</protein>
<evidence type="ECO:0000259" key="7">
    <source>
        <dbReference type="PROSITE" id="PS51387"/>
    </source>
</evidence>
<evidence type="ECO:0000313" key="9">
    <source>
        <dbReference type="Proteomes" id="UP000010809"/>
    </source>
</evidence>
<dbReference type="GO" id="GO:0016491">
    <property type="term" value="F:oxidoreductase activity"/>
    <property type="evidence" value="ECO:0007669"/>
    <property type="project" value="UniProtKB-KW"/>
</dbReference>
<keyword evidence="3" id="KW-0274">FAD</keyword>
<dbReference type="Gene3D" id="3.30.465.10">
    <property type="match status" value="1"/>
</dbReference>
<dbReference type="InterPro" id="IPR005107">
    <property type="entry name" value="CO_DH_flav_C"/>
</dbReference>
<dbReference type="Proteomes" id="UP000010809">
    <property type="component" value="Chromosome"/>
</dbReference>
<proteinExistence type="predicted"/>
<keyword evidence="9" id="KW-1185">Reference proteome</keyword>
<dbReference type="RefSeq" id="WP_015258506.1">
    <property type="nucleotide sequence ID" value="NC_019902.2"/>
</dbReference>
<evidence type="ECO:0000256" key="2">
    <source>
        <dbReference type="ARBA" id="ARBA00022723"/>
    </source>
</evidence>
<dbReference type="InterPro" id="IPR006058">
    <property type="entry name" value="2Fe2S_fd_BS"/>
</dbReference>
<dbReference type="GO" id="GO:0071949">
    <property type="term" value="F:FAD binding"/>
    <property type="evidence" value="ECO:0007669"/>
    <property type="project" value="InterPro"/>
</dbReference>
<dbReference type="Pfam" id="PF03450">
    <property type="entry name" value="CO_deh_flav_C"/>
    <property type="match status" value="1"/>
</dbReference>
<dbReference type="STRING" id="1255043.TVNIR_1716"/>
<dbReference type="InterPro" id="IPR001041">
    <property type="entry name" value="2Fe-2S_ferredoxin-type"/>
</dbReference>
<dbReference type="PROSITE" id="PS51387">
    <property type="entry name" value="FAD_PCMH"/>
    <property type="match status" value="1"/>
</dbReference>
<name>L0DWI0_THIND</name>
<dbReference type="EMBL" id="CP003989">
    <property type="protein sequence ID" value="AGA33378.1"/>
    <property type="molecule type" value="Genomic_DNA"/>
</dbReference>
<dbReference type="InterPro" id="IPR016208">
    <property type="entry name" value="Ald_Oxase/xanthine_DH-like"/>
</dbReference>
<dbReference type="Gene3D" id="3.30.390.50">
    <property type="entry name" value="CO dehydrogenase flavoprotein, C-terminal domain"/>
    <property type="match status" value="1"/>
</dbReference>
<dbReference type="InterPro" id="IPR036010">
    <property type="entry name" value="2Fe-2S_ferredoxin-like_sf"/>
</dbReference>
<dbReference type="CDD" id="cd00207">
    <property type="entry name" value="fer2"/>
    <property type="match status" value="1"/>
</dbReference>
<evidence type="ECO:0000256" key="5">
    <source>
        <dbReference type="ARBA" id="ARBA00023004"/>
    </source>
</evidence>
<dbReference type="SUPFAM" id="SSF55447">
    <property type="entry name" value="CO dehydrogenase flavoprotein C-terminal domain-like"/>
    <property type="match status" value="1"/>
</dbReference>
<dbReference type="AlphaFoldDB" id="L0DWI0"/>
<dbReference type="InterPro" id="IPR016169">
    <property type="entry name" value="FAD-bd_PCMH_sub2"/>
</dbReference>
<dbReference type="SUPFAM" id="SSF56176">
    <property type="entry name" value="FAD-binding/transporter-associated domain-like"/>
    <property type="match status" value="1"/>
</dbReference>
<dbReference type="PROSITE" id="PS00197">
    <property type="entry name" value="2FE2S_FER_1"/>
    <property type="match status" value="1"/>
</dbReference>
<dbReference type="InterPro" id="IPR002888">
    <property type="entry name" value="2Fe-2S-bd"/>
</dbReference>
<dbReference type="Pfam" id="PF00941">
    <property type="entry name" value="FAD_binding_5"/>
    <property type="match status" value="1"/>
</dbReference>
<keyword evidence="1" id="KW-0285">Flavoprotein</keyword>
<dbReference type="GO" id="GO:0005506">
    <property type="term" value="F:iron ion binding"/>
    <property type="evidence" value="ECO:0007669"/>
    <property type="project" value="InterPro"/>
</dbReference>
<dbReference type="PANTHER" id="PTHR45444:SF3">
    <property type="entry name" value="XANTHINE DEHYDROGENASE"/>
    <property type="match status" value="1"/>
</dbReference>
<dbReference type="InterPro" id="IPR036318">
    <property type="entry name" value="FAD-bd_PCMH-like_sf"/>
</dbReference>
<dbReference type="Pfam" id="PF00111">
    <property type="entry name" value="Fer2"/>
    <property type="match status" value="1"/>
</dbReference>
<dbReference type="HOGENOM" id="CLU_001681_9_0_6"/>
<dbReference type="InterPro" id="IPR016166">
    <property type="entry name" value="FAD-bd_PCMH"/>
</dbReference>
<dbReference type="eggNOG" id="COG4630">
    <property type="taxonomic scope" value="Bacteria"/>
</dbReference>
<dbReference type="KEGG" id="tni:TVNIR_1716"/>
<sequence>MIDFFLNDHAVSTRAPIGRPLLDYLRRDHSLTAAKEGCREGDCGTCLVLLGSLDANGLTYRPVNSCLLPLGEVHGKHVLTVEGLNRPELTPVQKALVEEGAIQCGFCTPGLVIALSAYLLNAPRLDTEQVRTFLGGNLCRCTGYAGIRRAAAKISAQFSLTHLSPRQRIAVLIDARVLPTCCSQMAGQLGRIPPLSEPSQPGALRVGGGTDLWVQRGTELEQARLNLTFDCPELHRIREENGQCLIGAATSAEEIRLSAVLQGCFTDLARDFAKVCSESVRQFATVGGNLVNASPIADMAVLFLALDAELRLTDGRADRWLPLRAFYRGYKQLAMGEKEWIEALRFRLPPTGTVFSFEKISKRRYLDIASVNSAMQLHIDNGIIAVAHLSAGGVAPYPLYLIETCRILKGRSPDRETLALACDTAMGEVAPVSDVRGSSDYKRLLLRRIITAHFIKFIGTEVAV</sequence>
<dbReference type="PROSITE" id="PS51085">
    <property type="entry name" value="2FE2S_FER_2"/>
    <property type="match status" value="1"/>
</dbReference>
<evidence type="ECO:0000259" key="6">
    <source>
        <dbReference type="PROSITE" id="PS51085"/>
    </source>
</evidence>
<dbReference type="InterPro" id="IPR036683">
    <property type="entry name" value="CO_DH_flav_C_dom_sf"/>
</dbReference>
<gene>
    <name evidence="8" type="primary">pucE [H]</name>
    <name evidence="8" type="ordered locus">TVNIR_1716</name>
</gene>
<evidence type="ECO:0000313" key="8">
    <source>
        <dbReference type="EMBL" id="AGA33378.1"/>
    </source>
</evidence>
<reference evidence="8" key="1">
    <citation type="submission" date="2015-12" db="EMBL/GenBank/DDBJ databases">
        <authorList>
            <person name="Tikhonova T.V."/>
            <person name="Pavlov A.R."/>
            <person name="Beletsky A.V."/>
            <person name="Mardanov A.V."/>
            <person name="Sorokin D.Y."/>
            <person name="Ravin N.V."/>
            <person name="Popov V.O."/>
        </authorList>
    </citation>
    <scope>NUCLEOTIDE SEQUENCE</scope>
    <source>
        <strain evidence="8">DSM 14787</strain>
    </source>
</reference>
<dbReference type="InterPro" id="IPR002346">
    <property type="entry name" value="Mopterin_DH_FAD-bd"/>
</dbReference>
<organism evidence="8 9">
    <name type="scientific">Thioalkalivibrio nitratireducens (strain DSM 14787 / UNIQEM 213 / ALEN2)</name>
    <dbReference type="NCBI Taxonomy" id="1255043"/>
    <lineage>
        <taxon>Bacteria</taxon>
        <taxon>Pseudomonadati</taxon>
        <taxon>Pseudomonadota</taxon>
        <taxon>Gammaproteobacteria</taxon>
        <taxon>Chromatiales</taxon>
        <taxon>Ectothiorhodospiraceae</taxon>
        <taxon>Thioalkalivibrio</taxon>
    </lineage>
</organism>
<feature type="domain" description="FAD-binding PCMH-type" evidence="7">
    <location>
        <begin position="169"/>
        <end position="351"/>
    </location>
</feature>
<dbReference type="PANTHER" id="PTHR45444">
    <property type="entry name" value="XANTHINE DEHYDROGENASE"/>
    <property type="match status" value="1"/>
</dbReference>
<feature type="domain" description="2Fe-2S ferredoxin-type" evidence="6">
    <location>
        <begin position="1"/>
        <end position="84"/>
    </location>
</feature>
<dbReference type="InterPro" id="IPR012675">
    <property type="entry name" value="Beta-grasp_dom_sf"/>
</dbReference>